<name>A0A2U1LKP7_ARTAN</name>
<comment type="caution">
    <text evidence="1">The sequence shown here is derived from an EMBL/GenBank/DDBJ whole genome shotgun (WGS) entry which is preliminary data.</text>
</comment>
<evidence type="ECO:0000313" key="2">
    <source>
        <dbReference type="Proteomes" id="UP000245207"/>
    </source>
</evidence>
<proteinExistence type="predicted"/>
<organism evidence="1 2">
    <name type="scientific">Artemisia annua</name>
    <name type="common">Sweet wormwood</name>
    <dbReference type="NCBI Taxonomy" id="35608"/>
    <lineage>
        <taxon>Eukaryota</taxon>
        <taxon>Viridiplantae</taxon>
        <taxon>Streptophyta</taxon>
        <taxon>Embryophyta</taxon>
        <taxon>Tracheophyta</taxon>
        <taxon>Spermatophyta</taxon>
        <taxon>Magnoliopsida</taxon>
        <taxon>eudicotyledons</taxon>
        <taxon>Gunneridae</taxon>
        <taxon>Pentapetalae</taxon>
        <taxon>asterids</taxon>
        <taxon>campanulids</taxon>
        <taxon>Asterales</taxon>
        <taxon>Asteraceae</taxon>
        <taxon>Asteroideae</taxon>
        <taxon>Anthemideae</taxon>
        <taxon>Artemisiinae</taxon>
        <taxon>Artemisia</taxon>
    </lineage>
</organism>
<dbReference type="GO" id="GO:0030246">
    <property type="term" value="F:carbohydrate binding"/>
    <property type="evidence" value="ECO:0007669"/>
    <property type="project" value="UniProtKB-KW"/>
</dbReference>
<protein>
    <submittedName>
        <fullName evidence="1">Concanavalin A-like lectin/glucanase, subgroup</fullName>
    </submittedName>
</protein>
<dbReference type="AlphaFoldDB" id="A0A2U1LKP7"/>
<accession>A0A2U1LKP7</accession>
<sequence>MLDQSSSKVHIKLITARPSMLLLQYAACCYFFMNHCENFDVPKHIIGESTSSSTMSKKFLNQYLEKNLFGCQKLRVSIQERRPSGIPVSFKKTYLLADKSTTTFAFGVNKEVLKDGASTHIAAHILTFRELAAGAENFRPDCLLGGRRLDERGMRQKPSYDCITGLCHRAAEKEGKKSSKIYILFTVEILKRFIIWGCLSFVLIHTLNNKC</sequence>
<dbReference type="Proteomes" id="UP000245207">
    <property type="component" value="Unassembled WGS sequence"/>
</dbReference>
<evidence type="ECO:0000313" key="1">
    <source>
        <dbReference type="EMBL" id="PWA49574.1"/>
    </source>
</evidence>
<keyword evidence="1" id="KW-0430">Lectin</keyword>
<reference evidence="1 2" key="1">
    <citation type="journal article" date="2018" name="Mol. Plant">
        <title>The genome of Artemisia annua provides insight into the evolution of Asteraceae family and artemisinin biosynthesis.</title>
        <authorList>
            <person name="Shen Q."/>
            <person name="Zhang L."/>
            <person name="Liao Z."/>
            <person name="Wang S."/>
            <person name="Yan T."/>
            <person name="Shi P."/>
            <person name="Liu M."/>
            <person name="Fu X."/>
            <person name="Pan Q."/>
            <person name="Wang Y."/>
            <person name="Lv Z."/>
            <person name="Lu X."/>
            <person name="Zhang F."/>
            <person name="Jiang W."/>
            <person name="Ma Y."/>
            <person name="Chen M."/>
            <person name="Hao X."/>
            <person name="Li L."/>
            <person name="Tang Y."/>
            <person name="Lv G."/>
            <person name="Zhou Y."/>
            <person name="Sun X."/>
            <person name="Brodelius P.E."/>
            <person name="Rose J.K.C."/>
            <person name="Tang K."/>
        </authorList>
    </citation>
    <scope>NUCLEOTIDE SEQUENCE [LARGE SCALE GENOMIC DNA]</scope>
    <source>
        <strain evidence="2">cv. Huhao1</strain>
        <tissue evidence="1">Leaf</tissue>
    </source>
</reference>
<keyword evidence="2" id="KW-1185">Reference proteome</keyword>
<gene>
    <name evidence="1" type="ORF">CTI12_AA477730</name>
</gene>
<dbReference type="STRING" id="35608.A0A2U1LKP7"/>
<dbReference type="OrthoDB" id="1417837at2759"/>
<dbReference type="EMBL" id="PKPP01008866">
    <property type="protein sequence ID" value="PWA49574.1"/>
    <property type="molecule type" value="Genomic_DNA"/>
</dbReference>